<name>A0ABW7TL22_9NOCA</name>
<protein>
    <submittedName>
        <fullName evidence="2">DUF397 domain-containing protein</fullName>
    </submittedName>
</protein>
<organism evidence="2 3">
    <name type="scientific">Nocardia carnea</name>
    <dbReference type="NCBI Taxonomy" id="37328"/>
    <lineage>
        <taxon>Bacteria</taxon>
        <taxon>Bacillati</taxon>
        <taxon>Actinomycetota</taxon>
        <taxon>Actinomycetes</taxon>
        <taxon>Mycobacteriales</taxon>
        <taxon>Nocardiaceae</taxon>
        <taxon>Nocardia</taxon>
    </lineage>
</organism>
<comment type="caution">
    <text evidence="2">The sequence shown here is derived from an EMBL/GenBank/DDBJ whole genome shotgun (WGS) entry which is preliminary data.</text>
</comment>
<dbReference type="GeneID" id="93509052"/>
<accession>A0ABW7TL22</accession>
<dbReference type="InterPro" id="IPR007278">
    <property type="entry name" value="DUF397"/>
</dbReference>
<dbReference type="Pfam" id="PF04149">
    <property type="entry name" value="DUF397"/>
    <property type="match status" value="1"/>
</dbReference>
<evidence type="ECO:0000259" key="1">
    <source>
        <dbReference type="Pfam" id="PF04149"/>
    </source>
</evidence>
<dbReference type="EMBL" id="JBIRUQ010000001">
    <property type="protein sequence ID" value="MFI1460309.1"/>
    <property type="molecule type" value="Genomic_DNA"/>
</dbReference>
<keyword evidence="3" id="KW-1185">Reference proteome</keyword>
<feature type="domain" description="DUF397" evidence="1">
    <location>
        <begin position="4"/>
        <end position="62"/>
    </location>
</feature>
<reference evidence="2 3" key="1">
    <citation type="submission" date="2024-10" db="EMBL/GenBank/DDBJ databases">
        <title>The Natural Products Discovery Center: Release of the First 8490 Sequenced Strains for Exploring Actinobacteria Biosynthetic Diversity.</title>
        <authorList>
            <person name="Kalkreuter E."/>
            <person name="Kautsar S.A."/>
            <person name="Yang D."/>
            <person name="Bader C.D."/>
            <person name="Teijaro C.N."/>
            <person name="Fluegel L."/>
            <person name="Davis C.M."/>
            <person name="Simpson J.R."/>
            <person name="Lauterbach L."/>
            <person name="Steele A.D."/>
            <person name="Gui C."/>
            <person name="Meng S."/>
            <person name="Li G."/>
            <person name="Viehrig K."/>
            <person name="Ye F."/>
            <person name="Su P."/>
            <person name="Kiefer A.F."/>
            <person name="Nichols A."/>
            <person name="Cepeda A.J."/>
            <person name="Yan W."/>
            <person name="Fan B."/>
            <person name="Jiang Y."/>
            <person name="Adhikari A."/>
            <person name="Zheng C.-J."/>
            <person name="Schuster L."/>
            <person name="Cowan T.M."/>
            <person name="Smanski M.J."/>
            <person name="Chevrette M.G."/>
            <person name="De Carvalho L.P.S."/>
            <person name="Shen B."/>
        </authorList>
    </citation>
    <scope>NUCLEOTIDE SEQUENCE [LARGE SCALE GENOMIC DNA]</scope>
    <source>
        <strain evidence="2 3">NPDC020568</strain>
    </source>
</reference>
<dbReference type="RefSeq" id="WP_033241914.1">
    <property type="nucleotide sequence ID" value="NZ_JBIRUQ010000001.1"/>
</dbReference>
<sequence length="114" mass="12390">MRSSWYKSSFSGSEHTCVEVRFAGKTVFIRDSKYRRNPGNDPARQPVIEVPISRWEAFLASAVTPGTTSDPELPVVISSAFGVTVSAAQKSLRFTNDEWSAFIAGIVGGEFTAA</sequence>
<evidence type="ECO:0000313" key="2">
    <source>
        <dbReference type="EMBL" id="MFI1460309.1"/>
    </source>
</evidence>
<proteinExistence type="predicted"/>
<gene>
    <name evidence="2" type="ORF">ACH4WX_06250</name>
</gene>
<dbReference type="Proteomes" id="UP001611263">
    <property type="component" value="Unassembled WGS sequence"/>
</dbReference>
<evidence type="ECO:0000313" key="3">
    <source>
        <dbReference type="Proteomes" id="UP001611263"/>
    </source>
</evidence>